<evidence type="ECO:0000313" key="3">
    <source>
        <dbReference type="Proteomes" id="UP001499987"/>
    </source>
</evidence>
<dbReference type="Proteomes" id="UP001499987">
    <property type="component" value="Unassembled WGS sequence"/>
</dbReference>
<protein>
    <recommendedName>
        <fullName evidence="4">Secreted protein</fullName>
    </recommendedName>
</protein>
<dbReference type="EMBL" id="BAAALD010000024">
    <property type="protein sequence ID" value="GAA1084102.1"/>
    <property type="molecule type" value="Genomic_DNA"/>
</dbReference>
<feature type="region of interest" description="Disordered" evidence="1">
    <location>
        <begin position="695"/>
        <end position="736"/>
    </location>
</feature>
<dbReference type="RefSeq" id="WP_344624043.1">
    <property type="nucleotide sequence ID" value="NZ_BAAALD010000024.1"/>
</dbReference>
<name>A0ABN1TH57_9ACTN</name>
<keyword evidence="3" id="KW-1185">Reference proteome</keyword>
<evidence type="ECO:0008006" key="4">
    <source>
        <dbReference type="Google" id="ProtNLM"/>
    </source>
</evidence>
<evidence type="ECO:0000256" key="1">
    <source>
        <dbReference type="SAM" id="MobiDB-lite"/>
    </source>
</evidence>
<organism evidence="2 3">
    <name type="scientific">Kitasatospora arboriphila</name>
    <dbReference type="NCBI Taxonomy" id="258052"/>
    <lineage>
        <taxon>Bacteria</taxon>
        <taxon>Bacillati</taxon>
        <taxon>Actinomycetota</taxon>
        <taxon>Actinomycetes</taxon>
        <taxon>Kitasatosporales</taxon>
        <taxon>Streptomycetaceae</taxon>
        <taxon>Kitasatospora</taxon>
    </lineage>
</organism>
<evidence type="ECO:0000313" key="2">
    <source>
        <dbReference type="EMBL" id="GAA1084102.1"/>
    </source>
</evidence>
<proteinExistence type="predicted"/>
<feature type="compositionally biased region" description="Low complexity" evidence="1">
    <location>
        <begin position="714"/>
        <end position="736"/>
    </location>
</feature>
<reference evidence="2 3" key="1">
    <citation type="journal article" date="2019" name="Int. J. Syst. Evol. Microbiol.">
        <title>The Global Catalogue of Microorganisms (GCM) 10K type strain sequencing project: providing services to taxonomists for standard genome sequencing and annotation.</title>
        <authorList>
            <consortium name="The Broad Institute Genomics Platform"/>
            <consortium name="The Broad Institute Genome Sequencing Center for Infectious Disease"/>
            <person name="Wu L."/>
            <person name="Ma J."/>
        </authorList>
    </citation>
    <scope>NUCLEOTIDE SEQUENCE [LARGE SCALE GENOMIC DNA]</scope>
    <source>
        <strain evidence="2 3">JCM 13002</strain>
    </source>
</reference>
<sequence length="736" mass="78538">MTLAPMPGAYAATTPRIDLRLLVVDDGGPAVGAIVAELDSTGVPYTRIDLAAAGRPTIAAGFLSDTLNGAPRAKFQAVVMPSESPAGLSAAELTALASYEAQFGIRQVDAYTYAGASVGLNWGTLPGAYAGTLDGVQAQVTTAGKSGPFGYLEGGITFEDNSPSVSESYGYIATPLAQQAAGATFTPYVEAPIPGTDTRGSLVGEYAHDGRRELVVTFVYNAYQRQYRQLARGIVEWATEGIHLGYDRNYFALHVDDVFMSDDRWDTVLKCTPGDVTCPPGSNPEEHPSRMSVADAQYLKQWQQTHNFKVDLAYNGGGSEDFKADGNGTDPLAAQLIADQSAYRWINHTYQHQFLGCVQDTTVVPWRCTTNASGQTVWTSQADITSQITNNRTWAANNGLTNVDNTELVTGEHSGLVTNPQQPTDNPYLAPSVDNTGTRWLASDASREHEQREVGDALTIPRYPLNVFYNAAKTVEEVDEYNWIYTSRAQGGSGICEDNPATSTCLPTPLDVNTGYADYIVPLEARLAVNRAINNDPRPHFVHQSNYAEDRIAYPVMERILSEYDGLYASNTPLVNLRQKDIGVELQRRAQWKNAVDTGQVTAYRVGDTVTISAPSGVLAEATMPTGTVQKQLIGTTAFGSAYAGQLSGWAGPGLTQVSVTLKLPAGEVPAKTAMTALRTTIAKTVASLPVPKGVKTPVPAGPAANGTTVNKLTAKSSTAAAPKSTATKGGTRSTR</sequence>
<gene>
    <name evidence="2" type="ORF">GCM10009663_29480</name>
</gene>
<comment type="caution">
    <text evidence="2">The sequence shown here is derived from an EMBL/GenBank/DDBJ whole genome shotgun (WGS) entry which is preliminary data.</text>
</comment>
<accession>A0ABN1TH57</accession>